<keyword evidence="4" id="KW-1185">Reference proteome</keyword>
<dbReference type="STRING" id="88036.D8T1Y8"/>
<protein>
    <submittedName>
        <fullName evidence="3">TF1-like protein</fullName>
    </submittedName>
</protein>
<evidence type="ECO:0000256" key="2">
    <source>
        <dbReference type="SAM" id="SignalP"/>
    </source>
</evidence>
<keyword evidence="2" id="KW-0732">Signal</keyword>
<evidence type="ECO:0000256" key="1">
    <source>
        <dbReference type="ARBA" id="ARBA00007091"/>
    </source>
</evidence>
<dbReference type="Proteomes" id="UP000001514">
    <property type="component" value="Unassembled WGS sequence"/>
</dbReference>
<dbReference type="CDD" id="cd00866">
    <property type="entry name" value="PEBP_euk"/>
    <property type="match status" value="1"/>
</dbReference>
<accession>D8T1Y8</accession>
<dbReference type="HOGENOM" id="CLU_043994_6_1_1"/>
<reference evidence="3 4" key="1">
    <citation type="journal article" date="2011" name="Science">
        <title>The Selaginella genome identifies genetic changes associated with the evolution of vascular plants.</title>
        <authorList>
            <person name="Banks J.A."/>
            <person name="Nishiyama T."/>
            <person name="Hasebe M."/>
            <person name="Bowman J.L."/>
            <person name="Gribskov M."/>
            <person name="dePamphilis C."/>
            <person name="Albert V.A."/>
            <person name="Aono N."/>
            <person name="Aoyama T."/>
            <person name="Ambrose B.A."/>
            <person name="Ashton N.W."/>
            <person name="Axtell M.J."/>
            <person name="Barker E."/>
            <person name="Barker M.S."/>
            <person name="Bennetzen J.L."/>
            <person name="Bonawitz N.D."/>
            <person name="Chapple C."/>
            <person name="Cheng C."/>
            <person name="Correa L.G."/>
            <person name="Dacre M."/>
            <person name="DeBarry J."/>
            <person name="Dreyer I."/>
            <person name="Elias M."/>
            <person name="Engstrom E.M."/>
            <person name="Estelle M."/>
            <person name="Feng L."/>
            <person name="Finet C."/>
            <person name="Floyd S.K."/>
            <person name="Frommer W.B."/>
            <person name="Fujita T."/>
            <person name="Gramzow L."/>
            <person name="Gutensohn M."/>
            <person name="Harholt J."/>
            <person name="Hattori M."/>
            <person name="Heyl A."/>
            <person name="Hirai T."/>
            <person name="Hiwatashi Y."/>
            <person name="Ishikawa M."/>
            <person name="Iwata M."/>
            <person name="Karol K.G."/>
            <person name="Koehler B."/>
            <person name="Kolukisaoglu U."/>
            <person name="Kubo M."/>
            <person name="Kurata T."/>
            <person name="Lalonde S."/>
            <person name="Li K."/>
            <person name="Li Y."/>
            <person name="Litt A."/>
            <person name="Lyons E."/>
            <person name="Manning G."/>
            <person name="Maruyama T."/>
            <person name="Michael T.P."/>
            <person name="Mikami K."/>
            <person name="Miyazaki S."/>
            <person name="Morinaga S."/>
            <person name="Murata T."/>
            <person name="Mueller-Roeber B."/>
            <person name="Nelson D.R."/>
            <person name="Obara M."/>
            <person name="Oguri Y."/>
            <person name="Olmstead R.G."/>
            <person name="Onodera N."/>
            <person name="Petersen B.L."/>
            <person name="Pils B."/>
            <person name="Prigge M."/>
            <person name="Rensing S.A."/>
            <person name="Riano-Pachon D.M."/>
            <person name="Roberts A.W."/>
            <person name="Sato Y."/>
            <person name="Scheller H.V."/>
            <person name="Schulz B."/>
            <person name="Schulz C."/>
            <person name="Shakirov E.V."/>
            <person name="Shibagaki N."/>
            <person name="Shinohara N."/>
            <person name="Shippen D.E."/>
            <person name="Soerensen I."/>
            <person name="Sotooka R."/>
            <person name="Sugimoto N."/>
            <person name="Sugita M."/>
            <person name="Sumikawa N."/>
            <person name="Tanurdzic M."/>
            <person name="Theissen G."/>
            <person name="Ulvskov P."/>
            <person name="Wakazuki S."/>
            <person name="Weng J.K."/>
            <person name="Willats W.W."/>
            <person name="Wipf D."/>
            <person name="Wolf P.G."/>
            <person name="Yang L."/>
            <person name="Zimmer A.D."/>
            <person name="Zhu Q."/>
            <person name="Mitros T."/>
            <person name="Hellsten U."/>
            <person name="Loque D."/>
            <person name="Otillar R."/>
            <person name="Salamov A."/>
            <person name="Schmutz J."/>
            <person name="Shapiro H."/>
            <person name="Lindquist E."/>
            <person name="Lucas S."/>
            <person name="Rokhsar D."/>
            <person name="Grigoriev I.V."/>
        </authorList>
    </citation>
    <scope>NUCLEOTIDE SEQUENCE [LARGE SCALE GENOMIC DNA]</scope>
</reference>
<dbReference type="PROSITE" id="PS01220">
    <property type="entry name" value="PBP"/>
    <property type="match status" value="1"/>
</dbReference>
<name>D8T1Y8_SELML</name>
<evidence type="ECO:0000313" key="3">
    <source>
        <dbReference type="EMBL" id="EFJ09268.1"/>
    </source>
</evidence>
<sequence length="186" mass="20706">MALAGFVYCLTCLIVLLSSPGVAIDPFETVIPDWVDSFHFPRPSLRVAYGSQNVTIEREFLPAEVLLQPKVSITNAGNRDLFTLVMVDPDPPGPQIPILRNILHWIVVNIPAQSTNVSEQGDHLAPYLSPTPVQGVHCYYFLLFRQKQIHAGSLSGSLSRTLFSVRVFTEKYDLGYPVDGVFFTSR</sequence>
<dbReference type="PANTHER" id="PTHR11362">
    <property type="entry name" value="PHOSPHATIDYLETHANOLAMINE-BINDING PROTEIN"/>
    <property type="match status" value="1"/>
</dbReference>
<dbReference type="InterPro" id="IPR008914">
    <property type="entry name" value="PEBP"/>
</dbReference>
<dbReference type="KEGG" id="smo:SELMODRAFT_449517"/>
<feature type="chain" id="PRO_5003123235" evidence="2">
    <location>
        <begin position="25"/>
        <end position="186"/>
    </location>
</feature>
<dbReference type="AlphaFoldDB" id="D8T1Y8"/>
<dbReference type="PANTHER" id="PTHR11362:SF150">
    <property type="match status" value="1"/>
</dbReference>
<gene>
    <name evidence="3" type="primary">PEBP1-1</name>
    <name evidence="3" type="ORF">SELMODRAFT_449517</name>
</gene>
<dbReference type="SUPFAM" id="SSF49777">
    <property type="entry name" value="PEBP-like"/>
    <property type="match status" value="1"/>
</dbReference>
<dbReference type="InParanoid" id="D8T1Y8"/>
<dbReference type="OMA" id="SWITVIM"/>
<dbReference type="Gramene" id="EFJ09268">
    <property type="protein sequence ID" value="EFJ09268"/>
    <property type="gene ID" value="SELMODRAFT_449517"/>
</dbReference>
<dbReference type="InterPro" id="IPR001858">
    <property type="entry name" value="Phosphatidylethanolamine-bd_CS"/>
</dbReference>
<dbReference type="eggNOG" id="KOG3346">
    <property type="taxonomic scope" value="Eukaryota"/>
</dbReference>
<evidence type="ECO:0000313" key="4">
    <source>
        <dbReference type="Proteomes" id="UP000001514"/>
    </source>
</evidence>
<proteinExistence type="inferred from homology"/>
<feature type="non-terminal residue" evidence="3">
    <location>
        <position position="186"/>
    </location>
</feature>
<dbReference type="Pfam" id="PF01161">
    <property type="entry name" value="PBP"/>
    <property type="match status" value="1"/>
</dbReference>
<dbReference type="EMBL" id="GL377664">
    <property type="protein sequence ID" value="EFJ09268.1"/>
    <property type="molecule type" value="Genomic_DNA"/>
</dbReference>
<feature type="signal peptide" evidence="2">
    <location>
        <begin position="1"/>
        <end position="24"/>
    </location>
</feature>
<dbReference type="Gene3D" id="3.90.280.10">
    <property type="entry name" value="PEBP-like"/>
    <property type="match status" value="1"/>
</dbReference>
<dbReference type="InterPro" id="IPR035810">
    <property type="entry name" value="PEBP_euk"/>
</dbReference>
<dbReference type="InterPro" id="IPR036610">
    <property type="entry name" value="PEBP-like_sf"/>
</dbReference>
<organism evidence="4">
    <name type="scientific">Selaginella moellendorffii</name>
    <name type="common">Spikemoss</name>
    <dbReference type="NCBI Taxonomy" id="88036"/>
    <lineage>
        <taxon>Eukaryota</taxon>
        <taxon>Viridiplantae</taxon>
        <taxon>Streptophyta</taxon>
        <taxon>Embryophyta</taxon>
        <taxon>Tracheophyta</taxon>
        <taxon>Lycopodiopsida</taxon>
        <taxon>Selaginellales</taxon>
        <taxon>Selaginellaceae</taxon>
        <taxon>Selaginella</taxon>
    </lineage>
</organism>
<comment type="similarity">
    <text evidence="1">Belongs to the phosphatidylethanolamine-binding protein family.</text>
</comment>